<keyword evidence="8" id="KW-1185">Reference proteome</keyword>
<dbReference type="InterPro" id="IPR024119">
    <property type="entry name" value="TF_DEAF-1"/>
</dbReference>
<dbReference type="GO" id="GO:0005634">
    <property type="term" value="C:nucleus"/>
    <property type="evidence" value="ECO:0007669"/>
    <property type="project" value="TreeGrafter"/>
</dbReference>
<evidence type="ECO:0000259" key="6">
    <source>
        <dbReference type="PROSITE" id="PS50865"/>
    </source>
</evidence>
<organism evidence="7 8">
    <name type="scientific">Phyllachora maydis</name>
    <dbReference type="NCBI Taxonomy" id="1825666"/>
    <lineage>
        <taxon>Eukaryota</taxon>
        <taxon>Fungi</taxon>
        <taxon>Dikarya</taxon>
        <taxon>Ascomycota</taxon>
        <taxon>Pezizomycotina</taxon>
        <taxon>Sordariomycetes</taxon>
        <taxon>Sordariomycetidae</taxon>
        <taxon>Phyllachorales</taxon>
        <taxon>Phyllachoraceae</taxon>
        <taxon>Phyllachora</taxon>
    </lineage>
</organism>
<protein>
    <recommendedName>
        <fullName evidence="6">MYND-type domain-containing protein</fullName>
    </recommendedName>
</protein>
<dbReference type="PROSITE" id="PS50865">
    <property type="entry name" value="ZF_MYND_2"/>
    <property type="match status" value="1"/>
</dbReference>
<dbReference type="Gene3D" id="6.10.140.2220">
    <property type="match status" value="1"/>
</dbReference>
<keyword evidence="1" id="KW-0479">Metal-binding</keyword>
<feature type="domain" description="MYND-type" evidence="6">
    <location>
        <begin position="1263"/>
        <end position="1301"/>
    </location>
</feature>
<keyword evidence="5" id="KW-1133">Transmembrane helix</keyword>
<evidence type="ECO:0000256" key="5">
    <source>
        <dbReference type="SAM" id="Phobius"/>
    </source>
</evidence>
<dbReference type="Proteomes" id="UP001217918">
    <property type="component" value="Unassembled WGS sequence"/>
</dbReference>
<reference evidence="7" key="1">
    <citation type="journal article" date="2023" name="Mol. Plant Microbe Interact.">
        <title>Elucidating the Obligate Nature and Biological Capacity of an Invasive Fungal Corn Pathogen.</title>
        <authorList>
            <person name="MacCready J.S."/>
            <person name="Roggenkamp E.M."/>
            <person name="Gdanetz K."/>
            <person name="Chilvers M.I."/>
        </authorList>
    </citation>
    <scope>NUCLEOTIDE SEQUENCE</scope>
    <source>
        <strain evidence="7">PM02</strain>
    </source>
</reference>
<keyword evidence="5" id="KW-0472">Membrane</keyword>
<dbReference type="EMBL" id="JAQQPM010000005">
    <property type="protein sequence ID" value="KAK2071460.1"/>
    <property type="molecule type" value="Genomic_DNA"/>
</dbReference>
<dbReference type="PROSITE" id="PS01360">
    <property type="entry name" value="ZF_MYND_1"/>
    <property type="match status" value="1"/>
</dbReference>
<dbReference type="PANTHER" id="PTHR10237">
    <property type="entry name" value="DEFORMED EPIDERMAL AUTOREGULATORY FACTOR 1 HOMOLOG SUPPRESSIN"/>
    <property type="match status" value="1"/>
</dbReference>
<name>A0AAD9MDZ1_9PEZI</name>
<dbReference type="Pfam" id="PF14737">
    <property type="entry name" value="DUF4470"/>
    <property type="match status" value="1"/>
</dbReference>
<dbReference type="SUPFAM" id="SSF144232">
    <property type="entry name" value="HIT/MYND zinc finger-like"/>
    <property type="match status" value="1"/>
</dbReference>
<evidence type="ECO:0000256" key="1">
    <source>
        <dbReference type="ARBA" id="ARBA00022723"/>
    </source>
</evidence>
<evidence type="ECO:0000256" key="4">
    <source>
        <dbReference type="PROSITE-ProRule" id="PRU00134"/>
    </source>
</evidence>
<sequence length="1303" mass="144207">MTSSGVCRKSHLASHTSINIPQPRSSCVGPLHFLLSSPPNSCSNNFEDYFGRKIFFAMLTATVATVTAFFYPVGNTPAKSLTKSIPPKTPADILLLGCGDVRDILFTSHVNSRTMDITCCDNQKAVIARNILLFTLVQDDTEGVNTNLLWSIYYEMYLDCKARDLLRSQAKKLLSLSNTMDAWHQSQYAQLRICDSATLEDVRVMWKLYATEAEGKEAARLISRWKSALKEGKDVKKEVIGTDFNVYTAIRSMLPVGAQQHQILASLHNHYWEHGTLDLGAKGKNLAKNQNPTFLAPDATLHYGTDPFLGFHLSLALMPMARGTSTLADELAGMSERDRLVTSVRSQFRQWTMSYRKQAANITVRFFVGDAIPFAHTLQNKRITGASSAHWYRHQGRFGPLVLDGPDYGAPPNGPLTFDVIDTSNLADHLGGLNLLAATTPLLRHSPSSTLYTETLLRSGRKDQGEIVDDMLCGHVSTISALLDLFPAEYWTNTSDISHSDEQAFQSAMTAISFDVKPLQLLVRLSWKRPLYSAEGMTANSRAIASNMKPLHFTGTELASVLFTVFLRMFRGEDMTYLCSGLSAQKMSSSGAVPHHRASFVAFLRLVKTRVATDWHATMHALSELVRQRQGAPMNSNYFWELDTWMHLLHVHSVEMLAEWHNRHMPDPAHTKMFQPITSQVSLSGTRQGDLRDWVDMPPVVCVTLKVPRNKINVLISCKGWRTPSIACDLRGPGLSWLNISPACHFGFGRVSTTGMAHDNSYSVLVQEDSDGWRGSADLIVSFFAPSYWLQMAPRKATVGLRICPSPVSIAVFRNKLGLELKLYQTTLEDSARVFVTRYAPHQQAHPALPAFSPRELSSSGDLDTRAETKITAQVSEGGVINSLTARFDINLAEHKSALLGGCLVTTTRDSPCRVSISLGERYPAVLTACFPVFTVEASQKLRIARKTGYIELQCRVGDCHSWIESPLFMYPVWPPKERGHAPVVWNLPYLDLSRCPTLDTHKKKHGDLGWFNPHISSAFSWRERAMRENPALPCTAGERIRLDFKDSLFSILTQYTGLQGFQGAVFALSKPDGGGVHIMIVCAATRIDLSSRAVTLDCAVLPLRAHLIPRMQAFILGAERRGTIVVKVSREELHLWKTVLPACVERCRTWDHGAGCEYGAAASVPRTLADGEAFLCSCGHGRFPPGFLTDEAVPHWSSVERYAVRAALSPAFWAPFADRAYVPDLGPGLAEVKTRAKTKAGSVARPIYTGSDGAVNTTDGACAHCKQTAPDLKACGKCRSVKYCGATCQKEHWKQHKQVCKA</sequence>
<evidence type="ECO:0000256" key="2">
    <source>
        <dbReference type="ARBA" id="ARBA00022771"/>
    </source>
</evidence>
<feature type="transmembrane region" description="Helical" evidence="5">
    <location>
        <begin position="54"/>
        <end position="74"/>
    </location>
</feature>
<keyword evidence="2 4" id="KW-0863">Zinc-finger</keyword>
<gene>
    <name evidence="7" type="ORF">P8C59_005882</name>
</gene>
<dbReference type="PANTHER" id="PTHR10237:SF14">
    <property type="entry name" value="MYND-TYPE DOMAIN-CONTAINING PROTEIN"/>
    <property type="match status" value="1"/>
</dbReference>
<dbReference type="InterPro" id="IPR027974">
    <property type="entry name" value="DUF4470"/>
</dbReference>
<keyword evidence="3" id="KW-0862">Zinc</keyword>
<dbReference type="GO" id="GO:0000981">
    <property type="term" value="F:DNA-binding transcription factor activity, RNA polymerase II-specific"/>
    <property type="evidence" value="ECO:0007669"/>
    <property type="project" value="TreeGrafter"/>
</dbReference>
<dbReference type="InterPro" id="IPR002893">
    <property type="entry name" value="Znf_MYND"/>
</dbReference>
<evidence type="ECO:0000313" key="7">
    <source>
        <dbReference type="EMBL" id="KAK2071460.1"/>
    </source>
</evidence>
<evidence type="ECO:0000313" key="8">
    <source>
        <dbReference type="Proteomes" id="UP001217918"/>
    </source>
</evidence>
<evidence type="ECO:0000256" key="3">
    <source>
        <dbReference type="ARBA" id="ARBA00022833"/>
    </source>
</evidence>
<keyword evidence="5" id="KW-0812">Transmembrane</keyword>
<dbReference type="Pfam" id="PF01753">
    <property type="entry name" value="zf-MYND"/>
    <property type="match status" value="1"/>
</dbReference>
<comment type="caution">
    <text evidence="7">The sequence shown here is derived from an EMBL/GenBank/DDBJ whole genome shotgun (WGS) entry which is preliminary data.</text>
</comment>
<proteinExistence type="predicted"/>
<dbReference type="GO" id="GO:0008270">
    <property type="term" value="F:zinc ion binding"/>
    <property type="evidence" value="ECO:0007669"/>
    <property type="project" value="UniProtKB-KW"/>
</dbReference>
<accession>A0AAD9MDZ1</accession>